<gene>
    <name evidence="3" type="ORF">KL86CLO1_11677</name>
</gene>
<dbReference type="Gene3D" id="3.30.457.10">
    <property type="entry name" value="Copper amine oxidase-like, N-terminal domain"/>
    <property type="match status" value="1"/>
</dbReference>
<feature type="chain" id="PRO_5038873626" description="Copper amine oxidase-like N-terminal domain-containing protein" evidence="1">
    <location>
        <begin position="27"/>
        <end position="118"/>
    </location>
</feature>
<proteinExistence type="predicted"/>
<dbReference type="Pfam" id="PF07833">
    <property type="entry name" value="Cu_amine_oxidN1"/>
    <property type="match status" value="1"/>
</dbReference>
<dbReference type="InterPro" id="IPR036582">
    <property type="entry name" value="Mao_N_sf"/>
</dbReference>
<reference evidence="3" key="1">
    <citation type="submission" date="2016-04" db="EMBL/GenBank/DDBJ databases">
        <authorList>
            <person name="Evans L.H."/>
            <person name="Alamgir A."/>
            <person name="Owens N."/>
            <person name="Weber N.D."/>
            <person name="Virtaneva K."/>
            <person name="Barbian K."/>
            <person name="Babar A."/>
            <person name="Rosenke K."/>
        </authorList>
    </citation>
    <scope>NUCLEOTIDE SEQUENCE</scope>
    <source>
        <strain evidence="3">86</strain>
    </source>
</reference>
<sequence>MKKERTKGFISGILVSALVFSLIGSAAATIAQRTLTANYNDIKISVNGTPISPTDAKGNPVKPFAVNGTTYLPVRAIGNALGLDVDWDNKTNTAILVVFRLRVYSVRLHSTPRFLQDT</sequence>
<dbReference type="SUPFAM" id="SSF55383">
    <property type="entry name" value="Copper amine oxidase, domain N"/>
    <property type="match status" value="1"/>
</dbReference>
<organism evidence="3">
    <name type="scientific">uncultured Eubacteriales bacterium</name>
    <dbReference type="NCBI Taxonomy" id="172733"/>
    <lineage>
        <taxon>Bacteria</taxon>
        <taxon>Bacillati</taxon>
        <taxon>Bacillota</taxon>
        <taxon>Clostridia</taxon>
        <taxon>Eubacteriales</taxon>
        <taxon>environmental samples</taxon>
    </lineage>
</organism>
<keyword evidence="1" id="KW-0732">Signal</keyword>
<accession>A0A212JT72</accession>
<feature type="signal peptide" evidence="1">
    <location>
        <begin position="1"/>
        <end position="26"/>
    </location>
</feature>
<name>A0A212JT72_9FIRM</name>
<evidence type="ECO:0000256" key="1">
    <source>
        <dbReference type="SAM" id="SignalP"/>
    </source>
</evidence>
<protein>
    <recommendedName>
        <fullName evidence="2">Copper amine oxidase-like N-terminal domain-containing protein</fullName>
    </recommendedName>
</protein>
<dbReference type="EMBL" id="FLUN01000001">
    <property type="protein sequence ID" value="SBW02636.1"/>
    <property type="molecule type" value="Genomic_DNA"/>
</dbReference>
<dbReference type="InterPro" id="IPR012854">
    <property type="entry name" value="Cu_amine_oxidase-like_N"/>
</dbReference>
<evidence type="ECO:0000313" key="3">
    <source>
        <dbReference type="EMBL" id="SBW02636.1"/>
    </source>
</evidence>
<evidence type="ECO:0000259" key="2">
    <source>
        <dbReference type="Pfam" id="PF07833"/>
    </source>
</evidence>
<feature type="domain" description="Copper amine oxidase-like N-terminal" evidence="2">
    <location>
        <begin position="28"/>
        <end position="95"/>
    </location>
</feature>
<dbReference type="AlphaFoldDB" id="A0A212JT72"/>